<organism evidence="1 2">
    <name type="scientific">Helicobacter canis</name>
    <dbReference type="NCBI Taxonomy" id="29419"/>
    <lineage>
        <taxon>Bacteria</taxon>
        <taxon>Pseudomonadati</taxon>
        <taxon>Campylobacterota</taxon>
        <taxon>Epsilonproteobacteria</taxon>
        <taxon>Campylobacterales</taxon>
        <taxon>Helicobacteraceae</taxon>
        <taxon>Helicobacter</taxon>
    </lineage>
</organism>
<proteinExistence type="predicted"/>
<dbReference type="AlphaFoldDB" id="A0A5M9QPA2"/>
<comment type="caution">
    <text evidence="1">The sequence shown here is derived from an EMBL/GenBank/DDBJ whole genome shotgun (WGS) entry which is preliminary data.</text>
</comment>
<evidence type="ECO:0000313" key="2">
    <source>
        <dbReference type="Proteomes" id="UP000323707"/>
    </source>
</evidence>
<protein>
    <submittedName>
        <fullName evidence="1">Uncharacterized protein</fullName>
    </submittedName>
</protein>
<dbReference type="Proteomes" id="UP000323707">
    <property type="component" value="Unassembled WGS sequence"/>
</dbReference>
<name>A0A5M9QPA2_9HELI</name>
<sequence length="434" mass="48782">MTSLAQKYATTAKYFAYASPQENARENPRSAMRFLNDQGQAIKPSFRHIRVSCISHSSLQLATIPCPKLDPSQKELYDICVQKQILEPSKAYLFSAIPLGAPAPQAPIRQYKIFARELAETQVDSSSISPRIYEDLSAQVLIPLILLPLAQDKQVSGVFLLDDWLCVYDKGALLYECVCSDLSSLYDALSFIGSMYGSPKAIFYYQDFLQDLSQDLLPNALDPRTLDSSLVRIEPITKPLYQILDDSLHSQRFTPLHNPHAKQLLQTSSFWQGLGLVACCVLILALPFCKLLYASYLDNQASDLREHNAQLTQTLKSQNLAISKLPHQNTQITDTIHHLYTIKSRYTSRLEILSTLSQIARKHETWITYLQLSGGLEKGETLLELSCQSQNQENLQTLLLSLQQSLNLEIISTEEESNPSDVFGTKITLKIGYA</sequence>
<evidence type="ECO:0000313" key="1">
    <source>
        <dbReference type="EMBL" id="KAA8709807.1"/>
    </source>
</evidence>
<dbReference type="EMBL" id="VXKE01000012">
    <property type="protein sequence ID" value="KAA8709807.1"/>
    <property type="molecule type" value="Genomic_DNA"/>
</dbReference>
<gene>
    <name evidence="1" type="ORF">F4V45_03990</name>
</gene>
<reference evidence="1 2" key="1">
    <citation type="submission" date="2019-09" db="EMBL/GenBank/DDBJ databases">
        <title>Draft genome sequence of various Type strains from the CCUG.</title>
        <authorList>
            <person name="Pineiro-Iglesias B."/>
            <person name="Tunovic T."/>
            <person name="Unosson C."/>
            <person name="Inganas E."/>
            <person name="Ohlen M."/>
            <person name="Cardew S."/>
            <person name="Jensie-Markopoulos S."/>
            <person name="Salva-Serra F."/>
            <person name="Jaen-Luchoro D."/>
            <person name="Karlsson R."/>
            <person name="Svensson-Stadler L."/>
            <person name="Chun J."/>
            <person name="Moore E."/>
        </authorList>
    </citation>
    <scope>NUCLEOTIDE SEQUENCE [LARGE SCALE GENOMIC DNA]</scope>
    <source>
        <strain evidence="1 2">CCUG 32756T</strain>
    </source>
</reference>
<accession>A0A5M9QPA2</accession>
<dbReference type="RefSeq" id="WP_150337169.1">
    <property type="nucleotide sequence ID" value="NZ_JAERIX010000057.1"/>
</dbReference>